<dbReference type="Proteomes" id="UP000689195">
    <property type="component" value="Unassembled WGS sequence"/>
</dbReference>
<sequence>MYFHKYNNGYTFIKINNLMISNNYATSIQSDFNLKTQNLASILLQSDVVNITNLNILRGYGLKNIIIQNPKVLRIESSIITQSDEHKFLVFINILITNYNKSKVSTIYNGSLQLL</sequence>
<comment type="caution">
    <text evidence="1">The sequence shown here is derived from an EMBL/GenBank/DDBJ whole genome shotgun (WGS) entry which is preliminary data.</text>
</comment>
<keyword evidence="2" id="KW-1185">Reference proteome</keyword>
<proteinExistence type="predicted"/>
<dbReference type="EMBL" id="CAJJDO010000044">
    <property type="protein sequence ID" value="CAD8166272.1"/>
    <property type="molecule type" value="Genomic_DNA"/>
</dbReference>
<evidence type="ECO:0000313" key="2">
    <source>
        <dbReference type="Proteomes" id="UP000689195"/>
    </source>
</evidence>
<protein>
    <submittedName>
        <fullName evidence="1">Uncharacterized protein</fullName>
    </submittedName>
</protein>
<dbReference type="AlphaFoldDB" id="A0A8S1UR49"/>
<evidence type="ECO:0000313" key="1">
    <source>
        <dbReference type="EMBL" id="CAD8166272.1"/>
    </source>
</evidence>
<organism evidence="1 2">
    <name type="scientific">Paramecium pentaurelia</name>
    <dbReference type="NCBI Taxonomy" id="43138"/>
    <lineage>
        <taxon>Eukaryota</taxon>
        <taxon>Sar</taxon>
        <taxon>Alveolata</taxon>
        <taxon>Ciliophora</taxon>
        <taxon>Intramacronucleata</taxon>
        <taxon>Oligohymenophorea</taxon>
        <taxon>Peniculida</taxon>
        <taxon>Parameciidae</taxon>
        <taxon>Paramecium</taxon>
    </lineage>
</organism>
<gene>
    <name evidence="1" type="ORF">PPENT_87.1.T0440060</name>
</gene>
<reference evidence="1" key="1">
    <citation type="submission" date="2021-01" db="EMBL/GenBank/DDBJ databases">
        <authorList>
            <consortium name="Genoscope - CEA"/>
            <person name="William W."/>
        </authorList>
    </citation>
    <scope>NUCLEOTIDE SEQUENCE</scope>
</reference>
<name>A0A8S1UR49_9CILI</name>
<accession>A0A8S1UR49</accession>